<organism evidence="1 2">
    <name type="scientific">Polyrhizophydium stewartii</name>
    <dbReference type="NCBI Taxonomy" id="2732419"/>
    <lineage>
        <taxon>Eukaryota</taxon>
        <taxon>Fungi</taxon>
        <taxon>Fungi incertae sedis</taxon>
        <taxon>Chytridiomycota</taxon>
        <taxon>Chytridiomycota incertae sedis</taxon>
        <taxon>Chytridiomycetes</taxon>
        <taxon>Rhizophydiales</taxon>
        <taxon>Rhizophydiales incertae sedis</taxon>
        <taxon>Polyrhizophydium</taxon>
    </lineage>
</organism>
<protein>
    <recommendedName>
        <fullName evidence="3">2-aminomuconate deaminase</fullName>
    </recommendedName>
</protein>
<dbReference type="Gene3D" id="3.30.1330.40">
    <property type="entry name" value="RutC-like"/>
    <property type="match status" value="1"/>
</dbReference>
<evidence type="ECO:0000313" key="2">
    <source>
        <dbReference type="Proteomes" id="UP001527925"/>
    </source>
</evidence>
<evidence type="ECO:0000313" key="1">
    <source>
        <dbReference type="EMBL" id="KAL2919467.1"/>
    </source>
</evidence>
<sequence>MAANGQAFILGDKAQSLANYPHARKAGGFIFVSGISSRRLDNTWEGVSVEELPDGTFKLDIRAQTRAVITNIRAILNAAGAGLEHVVDLTVFLSDMEHYAEYNKVYNEFFDAETGPTRTTVAVKQLPNPRLLIEIKAVALAP</sequence>
<dbReference type="PANTHER" id="PTHR11803">
    <property type="entry name" value="2-IMINOBUTANOATE/2-IMINOPROPANOATE DEAMINASE RIDA"/>
    <property type="match status" value="1"/>
</dbReference>
<keyword evidence="2" id="KW-1185">Reference proteome</keyword>
<dbReference type="CDD" id="cd00448">
    <property type="entry name" value="YjgF_YER057c_UK114_family"/>
    <property type="match status" value="1"/>
</dbReference>
<proteinExistence type="predicted"/>
<gene>
    <name evidence="1" type="ORF">HK105_201113</name>
</gene>
<dbReference type="PANTHER" id="PTHR11803:SF48">
    <property type="entry name" value="2-AMINOMUCONATE DEAMINASE"/>
    <property type="match status" value="1"/>
</dbReference>
<dbReference type="SUPFAM" id="SSF55298">
    <property type="entry name" value="YjgF-like"/>
    <property type="match status" value="1"/>
</dbReference>
<dbReference type="InterPro" id="IPR006175">
    <property type="entry name" value="YjgF/YER057c/UK114"/>
</dbReference>
<dbReference type="Proteomes" id="UP001527925">
    <property type="component" value="Unassembled WGS sequence"/>
</dbReference>
<evidence type="ECO:0008006" key="3">
    <source>
        <dbReference type="Google" id="ProtNLM"/>
    </source>
</evidence>
<dbReference type="Pfam" id="PF01042">
    <property type="entry name" value="Ribonuc_L-PSP"/>
    <property type="match status" value="1"/>
</dbReference>
<reference evidence="1 2" key="1">
    <citation type="submission" date="2023-09" db="EMBL/GenBank/DDBJ databases">
        <title>Pangenome analysis of Batrachochytrium dendrobatidis and related Chytrids.</title>
        <authorList>
            <person name="Yacoub M.N."/>
            <person name="Stajich J.E."/>
            <person name="James T.Y."/>
        </authorList>
    </citation>
    <scope>NUCLEOTIDE SEQUENCE [LARGE SCALE GENOMIC DNA]</scope>
    <source>
        <strain evidence="1 2">JEL0888</strain>
    </source>
</reference>
<name>A0ABR4NIX8_9FUNG</name>
<comment type="caution">
    <text evidence="1">The sequence shown here is derived from an EMBL/GenBank/DDBJ whole genome shotgun (WGS) entry which is preliminary data.</text>
</comment>
<accession>A0ABR4NIX8</accession>
<dbReference type="EMBL" id="JADGIZ020000003">
    <property type="protein sequence ID" value="KAL2919467.1"/>
    <property type="molecule type" value="Genomic_DNA"/>
</dbReference>
<dbReference type="InterPro" id="IPR035959">
    <property type="entry name" value="RutC-like_sf"/>
</dbReference>